<dbReference type="EMBL" id="SEOQ01000184">
    <property type="protein sequence ID" value="TFY67669.1"/>
    <property type="molecule type" value="Genomic_DNA"/>
</dbReference>
<reference evidence="1 2" key="1">
    <citation type="submission" date="2019-02" db="EMBL/GenBank/DDBJ databases">
        <title>Genome sequencing of the rare red list fungi Dentipellis fragilis.</title>
        <authorList>
            <person name="Buettner E."/>
            <person name="Kellner H."/>
        </authorList>
    </citation>
    <scope>NUCLEOTIDE SEQUENCE [LARGE SCALE GENOMIC DNA]</scope>
    <source>
        <strain evidence="1 2">DSM 105465</strain>
    </source>
</reference>
<name>A0A4Y9Z2S2_9AGAM</name>
<gene>
    <name evidence="1" type="ORF">EVG20_g3866</name>
</gene>
<evidence type="ECO:0000313" key="1">
    <source>
        <dbReference type="EMBL" id="TFY67669.1"/>
    </source>
</evidence>
<accession>A0A4Y9Z2S2</accession>
<comment type="caution">
    <text evidence="1">The sequence shown here is derived from an EMBL/GenBank/DDBJ whole genome shotgun (WGS) entry which is preliminary data.</text>
</comment>
<sequence>MHRSRTSILPVSLHRLSRFITSVASAPFASESVVEHPTSSSSTQQLVRDPLTTSRFLRVSWLHPIVYSPIGLPVSPCLVPHSCLVHVTLLPSTGVTAYNEDKPALRPTTSFPLYPILLSLATKATPLAPAHALLRHPLSAICTSRRAAFAFRARQNSILTAVCRNVADGEWPAVARFLIFKETGRLTNTEEDTSCCLLGPDAMRIYLKSVYTVSYLADEFSKLYAPDEIEPSKEQYTTIWRVLYRIWLYQARFGSVWRAWTYDNSDEPAPETDARENFINTFTQDERPEFKILYRWLMIEIGKRSNLEENDLPIMEWHALTDIAFQLPEIVTILESTYWESYTGSREDIDEADQFLPGGLPYDIPAYMIDCLEQHIFGDDCITRKSLSLPSIPRYHAPGLMGADFYTAPGFWGTLNDFIFEYLDEEICDICGILAPFKEGLMDYSYSYADICRDVLTKAHVPVTADRWTCTNCLHDTLGEWLTYCWIDRFRKKIKDTPSNERGYDTRLQVAAPDFVESTDAQSTCLDLPRHSHWCPCLRFLPSTFISTTTERRSTPSHTMWQRLPLDVLDRILTKVDDFNTLWSAIRASRHAAVAFRARPNSILTATTGKLADSEDEAVDAMALLGPKVVKVYLESKSCVTILATRFLKQYAPRKATPSTEQSLMLFRAFFRVWLYQVRFGPTWQAWFRHDSDEPAPELDLRLDFYRKFSTRERTEFLVVYRWIMLEIGMSSAATSNRNPWSIQQQHAEMNIATDMDYMSYIINGLWPLQTGERSDPTEMDQFLPDAPRYQSPTSIDDCLEESILGGDYITRIPCYLCNTVGEFVWNGCNWNEALGYFGTAAEFVERFLDDTLQSMPEFRDLLIGEIEGDYPYDMIFPDVLRMKGVSKPHDRWVCTSCMTEAIEEWLTFCWIRECMRMKQDSRSRRSPPSHELSLLIIQHLIEAQECSIASK</sequence>
<dbReference type="AlphaFoldDB" id="A0A4Y9Z2S2"/>
<organism evidence="1 2">
    <name type="scientific">Dentipellis fragilis</name>
    <dbReference type="NCBI Taxonomy" id="205917"/>
    <lineage>
        <taxon>Eukaryota</taxon>
        <taxon>Fungi</taxon>
        <taxon>Dikarya</taxon>
        <taxon>Basidiomycota</taxon>
        <taxon>Agaricomycotina</taxon>
        <taxon>Agaricomycetes</taxon>
        <taxon>Russulales</taxon>
        <taxon>Hericiaceae</taxon>
        <taxon>Dentipellis</taxon>
    </lineage>
</organism>
<dbReference type="OrthoDB" id="3317715at2759"/>
<evidence type="ECO:0000313" key="2">
    <source>
        <dbReference type="Proteomes" id="UP000298327"/>
    </source>
</evidence>
<keyword evidence="2" id="KW-1185">Reference proteome</keyword>
<dbReference type="Proteomes" id="UP000298327">
    <property type="component" value="Unassembled WGS sequence"/>
</dbReference>
<proteinExistence type="predicted"/>
<protein>
    <submittedName>
        <fullName evidence="1">Uncharacterized protein</fullName>
    </submittedName>
</protein>